<dbReference type="eggNOG" id="ENOG502ZSF1">
    <property type="taxonomic scope" value="Bacteria"/>
</dbReference>
<proteinExistence type="predicted"/>
<protein>
    <submittedName>
        <fullName evidence="2">Uncharacterized protein</fullName>
    </submittedName>
</protein>
<sequence>MIRIIRTIGYALFYAALGFIILGFIGVWMKEGFSAAIELMSPYNLINFISMLITVAPGIGLIVWAEKMEDRKLNKSPLR</sequence>
<dbReference type="OrthoDB" id="9256226at2"/>
<organism evidence="2 3">
    <name type="scientific">Gallionella capsiferriformans (strain ES-2)</name>
    <name type="common">Gallionella ferruginea capsiferriformans (strain ES-2)</name>
    <dbReference type="NCBI Taxonomy" id="395494"/>
    <lineage>
        <taxon>Bacteria</taxon>
        <taxon>Pseudomonadati</taxon>
        <taxon>Pseudomonadota</taxon>
        <taxon>Betaproteobacteria</taxon>
        <taxon>Nitrosomonadales</taxon>
        <taxon>Gallionellaceae</taxon>
        <taxon>Gallionella</taxon>
    </lineage>
</organism>
<dbReference type="Proteomes" id="UP000001235">
    <property type="component" value="Chromosome"/>
</dbReference>
<keyword evidence="1" id="KW-1133">Transmembrane helix</keyword>
<dbReference type="RefSeq" id="WP_013293749.1">
    <property type="nucleotide sequence ID" value="NC_014394.1"/>
</dbReference>
<keyword evidence="1" id="KW-0812">Transmembrane</keyword>
<dbReference type="EMBL" id="CP002159">
    <property type="protein sequence ID" value="ADL55811.1"/>
    <property type="molecule type" value="Genomic_DNA"/>
</dbReference>
<evidence type="ECO:0000313" key="2">
    <source>
        <dbReference type="EMBL" id="ADL55811.1"/>
    </source>
</evidence>
<evidence type="ECO:0000313" key="3">
    <source>
        <dbReference type="Proteomes" id="UP000001235"/>
    </source>
</evidence>
<dbReference type="HOGENOM" id="CLU_2601026_0_0_4"/>
<feature type="transmembrane region" description="Helical" evidence="1">
    <location>
        <begin position="7"/>
        <end position="29"/>
    </location>
</feature>
<feature type="transmembrane region" description="Helical" evidence="1">
    <location>
        <begin position="45"/>
        <end position="65"/>
    </location>
</feature>
<accession>D9SH14</accession>
<keyword evidence="1" id="KW-0472">Membrane</keyword>
<evidence type="ECO:0000256" key="1">
    <source>
        <dbReference type="SAM" id="Phobius"/>
    </source>
</evidence>
<keyword evidence="3" id="KW-1185">Reference proteome</keyword>
<gene>
    <name evidence="2" type="ordered locus">Galf_1800</name>
</gene>
<dbReference type="AlphaFoldDB" id="D9SH14"/>
<dbReference type="KEGG" id="gca:Galf_1800"/>
<reference evidence="2 3" key="1">
    <citation type="submission" date="2010-08" db="EMBL/GenBank/DDBJ databases">
        <title>Complete sequence of Gallionella capsiferriformans ES-2.</title>
        <authorList>
            <consortium name="US DOE Joint Genome Institute"/>
            <person name="Lucas S."/>
            <person name="Copeland A."/>
            <person name="Lapidus A."/>
            <person name="Cheng J.-F."/>
            <person name="Bruce D."/>
            <person name="Goodwin L."/>
            <person name="Pitluck S."/>
            <person name="Chertkov O."/>
            <person name="Davenport K.W."/>
            <person name="Detter J.C."/>
            <person name="Han C."/>
            <person name="Tapia R."/>
            <person name="Land M."/>
            <person name="Hauser L."/>
            <person name="Chang Y.-J."/>
            <person name="Jeffries C."/>
            <person name="Kyrpides N."/>
            <person name="Ivanova N."/>
            <person name="Mikhailova N."/>
            <person name="Shelobolina E.S."/>
            <person name="Picardal F."/>
            <person name="Roden E."/>
            <person name="Emerson D."/>
            <person name="Woyke T."/>
        </authorList>
    </citation>
    <scope>NUCLEOTIDE SEQUENCE [LARGE SCALE GENOMIC DNA]</scope>
    <source>
        <strain evidence="2 3">ES-2</strain>
    </source>
</reference>
<name>D9SH14_GALCS</name>